<evidence type="ECO:0000313" key="3">
    <source>
        <dbReference type="Proteomes" id="UP001595711"/>
    </source>
</evidence>
<feature type="domain" description="GP-PDE" evidence="1">
    <location>
        <begin position="12"/>
        <end position="251"/>
    </location>
</feature>
<reference evidence="3" key="1">
    <citation type="journal article" date="2019" name="Int. J. Syst. Evol. Microbiol.">
        <title>The Global Catalogue of Microorganisms (GCM) 10K type strain sequencing project: providing services to taxonomists for standard genome sequencing and annotation.</title>
        <authorList>
            <consortium name="The Broad Institute Genomics Platform"/>
            <consortium name="The Broad Institute Genome Sequencing Center for Infectious Disease"/>
            <person name="Wu L."/>
            <person name="Ma J."/>
        </authorList>
    </citation>
    <scope>NUCLEOTIDE SEQUENCE [LARGE SCALE GENOMIC DNA]</scope>
    <source>
        <strain evidence="3">KCTC 42182</strain>
    </source>
</reference>
<gene>
    <name evidence="2" type="ORF">ACFOOQ_16735</name>
</gene>
<dbReference type="Proteomes" id="UP001595711">
    <property type="component" value="Unassembled WGS sequence"/>
</dbReference>
<name>A0ABV7VI83_9PROT</name>
<dbReference type="PANTHER" id="PTHR46211:SF1">
    <property type="entry name" value="GLYCEROPHOSPHODIESTER PHOSPHODIESTERASE, CYTOPLASMIC"/>
    <property type="match status" value="1"/>
</dbReference>
<sequence>MSRTDLPKWLTKTPVAHRGLHDIARGVPENSRLAFQKAIEAGYAIETDVRITGDGQVVVFHDADLTRLCGRDGIVARMTLAELKAQKLLGTAETVPSFRDLLDQVQGHVPLVVEIKKDKGQEIGPLETSVARMLQHYPGPFVVQSFNPRTVKWFQKHAPEIVRGQIATDLANMTRGLNWFTRMQLKRALMNGYGDPDFLAYDVRDLPSEITAAARRRGLPLLSWTVRTPAERARAAAHADNVIFEELSTAA</sequence>
<dbReference type="Pfam" id="PF03009">
    <property type="entry name" value="GDPD"/>
    <property type="match status" value="1"/>
</dbReference>
<comment type="caution">
    <text evidence="2">The sequence shown here is derived from an EMBL/GenBank/DDBJ whole genome shotgun (WGS) entry which is preliminary data.</text>
</comment>
<dbReference type="SUPFAM" id="SSF51695">
    <property type="entry name" value="PLC-like phosphodiesterases"/>
    <property type="match status" value="1"/>
</dbReference>
<dbReference type="InterPro" id="IPR030395">
    <property type="entry name" value="GP_PDE_dom"/>
</dbReference>
<organism evidence="2 3">
    <name type="scientific">Ferrovibrio xuzhouensis</name>
    <dbReference type="NCBI Taxonomy" id="1576914"/>
    <lineage>
        <taxon>Bacteria</taxon>
        <taxon>Pseudomonadati</taxon>
        <taxon>Pseudomonadota</taxon>
        <taxon>Alphaproteobacteria</taxon>
        <taxon>Rhodospirillales</taxon>
        <taxon>Rhodospirillaceae</taxon>
        <taxon>Ferrovibrio</taxon>
    </lineage>
</organism>
<dbReference type="PANTHER" id="PTHR46211">
    <property type="entry name" value="GLYCEROPHOSPHORYL DIESTER PHOSPHODIESTERASE"/>
    <property type="match status" value="1"/>
</dbReference>
<evidence type="ECO:0000313" key="2">
    <source>
        <dbReference type="EMBL" id="MFC3677205.1"/>
    </source>
</evidence>
<proteinExistence type="predicted"/>
<dbReference type="EMBL" id="JBHRYJ010000004">
    <property type="protein sequence ID" value="MFC3677205.1"/>
    <property type="molecule type" value="Genomic_DNA"/>
</dbReference>
<dbReference type="PROSITE" id="PS51704">
    <property type="entry name" value="GP_PDE"/>
    <property type="match status" value="1"/>
</dbReference>
<protein>
    <submittedName>
        <fullName evidence="2">Glycerophosphodiester phosphodiesterase family protein</fullName>
    </submittedName>
</protein>
<keyword evidence="3" id="KW-1185">Reference proteome</keyword>
<evidence type="ECO:0000259" key="1">
    <source>
        <dbReference type="PROSITE" id="PS51704"/>
    </source>
</evidence>
<dbReference type="Gene3D" id="3.20.20.190">
    <property type="entry name" value="Phosphatidylinositol (PI) phosphodiesterase"/>
    <property type="match status" value="1"/>
</dbReference>
<dbReference type="InterPro" id="IPR017946">
    <property type="entry name" value="PLC-like_Pdiesterase_TIM-brl"/>
</dbReference>
<accession>A0ABV7VI83</accession>
<dbReference type="RefSeq" id="WP_379728749.1">
    <property type="nucleotide sequence ID" value="NZ_JBHRYJ010000004.1"/>
</dbReference>